<evidence type="ECO:0000256" key="6">
    <source>
        <dbReference type="SAM" id="Phobius"/>
    </source>
</evidence>
<evidence type="ECO:0000256" key="2">
    <source>
        <dbReference type="ARBA" id="ARBA00022692"/>
    </source>
</evidence>
<feature type="transmembrane region" description="Helical" evidence="6">
    <location>
        <begin position="581"/>
        <end position="600"/>
    </location>
</feature>
<protein>
    <submittedName>
        <fullName evidence="8">Membrane protein YccC</fullName>
    </submittedName>
</protein>
<evidence type="ECO:0000259" key="7">
    <source>
        <dbReference type="Pfam" id="PF13515"/>
    </source>
</evidence>
<feature type="transmembrane region" description="Helical" evidence="6">
    <location>
        <begin position="533"/>
        <end position="552"/>
    </location>
</feature>
<reference evidence="8 9" key="1">
    <citation type="submission" date="2022-06" db="EMBL/GenBank/DDBJ databases">
        <title>Sequencing the genomes of 1000 actinobacteria strains.</title>
        <authorList>
            <person name="Klenk H.-P."/>
        </authorList>
    </citation>
    <scope>NUCLEOTIDE SEQUENCE [LARGE SCALE GENOMIC DNA]</scope>
    <source>
        <strain evidence="8 9">DSM 44170</strain>
    </source>
</reference>
<feature type="transmembrane region" description="Helical" evidence="6">
    <location>
        <begin position="606"/>
        <end position="627"/>
    </location>
</feature>
<keyword evidence="2 6" id="KW-0812">Transmembrane</keyword>
<feature type="transmembrane region" description="Helical" evidence="6">
    <location>
        <begin position="498"/>
        <end position="521"/>
    </location>
</feature>
<keyword evidence="3 6" id="KW-1133">Transmembrane helix</keyword>
<gene>
    <name evidence="8" type="ORF">HD595_003008</name>
</gene>
<dbReference type="Proteomes" id="UP001320766">
    <property type="component" value="Unassembled WGS sequence"/>
</dbReference>
<evidence type="ECO:0000256" key="1">
    <source>
        <dbReference type="ARBA" id="ARBA00004141"/>
    </source>
</evidence>
<feature type="transmembrane region" description="Helical" evidence="6">
    <location>
        <begin position="20"/>
        <end position="40"/>
    </location>
</feature>
<sequence>MRGAARALRAGFALPARPPWGYGLLCGAAVSGPLFAGVSAGVPHGGAFVALGAYLTAFGDMYGKPYAQRAWALVVKLVLVPSGMALGMLLAPYPWWAAVVIGLVAAAARWRIVGTPPAIAAVLGFYLHGPVGPSGPLEMALGAVWFSVLALAPWPVRRLDPLHETLSGARESLASMLDGVDLDDEGWGKRRERASKALEAAGTASAAFHSGEDNTRSADAYVRTLVRVFVETITLRGLRAQAAEEDRRRGDHVTRGLGEGDRRGGTPPLRDGHGGGGDEVAPALGDRGDLGGHEVGSPLRDGAGRGGDEVALSLPGRDLRGGDEVTPPLSDRDRRAGDDVVRALAVGDRCGIDAVVRALTVALRTKAPEDVEAALAAAAAFGEYVGEQRARVGADPASLRRMAVLGQVRRCLDRIVVGVRGVGVFAARGIRVPVVVPRAWRPVVWRPFWRGGHGWWRSARLRRAWRRAVHAPRRAWRAVLQAGGAAEHVGRLGITVTVAMMLMIGTHEVYGKWFVITVMLAPRSTYGDTVERVVLRVAGTVLGAAVAAVILAAVPGPYTIAATVLGFATVGYAVREVSYGYWMVFATPLAMMLADFSTPLDWRAAGARVLLTVEGGLLALAAARLLWPRSEGGRVRTRTAELLEQHGTLVGAVAERDLDAVLAHADAAGQAADALTASLDKLGKEPGGQVPKELREAVTAARRLRDDALAVASVLRGSEVGSDATVAVLDAVADRLAAVAETVRSGEPPPEADELEERLAELAGEIKSIIKEAVAREAAVTPSHAVDTSAVRRQLRLTVTAHPALRSLCSDALELAREAAAPLGRRVSG</sequence>
<evidence type="ECO:0000313" key="9">
    <source>
        <dbReference type="Proteomes" id="UP001320766"/>
    </source>
</evidence>
<evidence type="ECO:0000256" key="4">
    <source>
        <dbReference type="ARBA" id="ARBA00023136"/>
    </source>
</evidence>
<proteinExistence type="predicted"/>
<dbReference type="Pfam" id="PF13515">
    <property type="entry name" value="FUSC_2"/>
    <property type="match status" value="1"/>
</dbReference>
<feature type="transmembrane region" description="Helical" evidence="6">
    <location>
        <begin position="558"/>
        <end position="574"/>
    </location>
</feature>
<feature type="region of interest" description="Disordered" evidence="5">
    <location>
        <begin position="240"/>
        <end position="334"/>
    </location>
</feature>
<evidence type="ECO:0000256" key="5">
    <source>
        <dbReference type="SAM" id="MobiDB-lite"/>
    </source>
</evidence>
<comment type="subcellular location">
    <subcellularLocation>
        <location evidence="1">Membrane</location>
        <topology evidence="1">Multi-pass membrane protein</topology>
    </subcellularLocation>
</comment>
<comment type="caution">
    <text evidence="8">The sequence shown here is derived from an EMBL/GenBank/DDBJ whole genome shotgun (WGS) entry which is preliminary data.</text>
</comment>
<dbReference type="InterPro" id="IPR049453">
    <property type="entry name" value="Memb_transporter_dom"/>
</dbReference>
<dbReference type="RefSeq" id="WP_301309511.1">
    <property type="nucleotide sequence ID" value="NZ_JAMZEC010000001.1"/>
</dbReference>
<name>A0ABT1JYU7_9ACTN</name>
<feature type="domain" description="Integral membrane bound transporter" evidence="7">
    <location>
        <begin position="507"/>
        <end position="621"/>
    </location>
</feature>
<feature type="transmembrane region" description="Helical" evidence="6">
    <location>
        <begin position="96"/>
        <end position="127"/>
    </location>
</feature>
<keyword evidence="9" id="KW-1185">Reference proteome</keyword>
<organism evidence="8 9">
    <name type="scientific">Nonomuraea roseoviolacea subsp. carminata</name>
    <dbReference type="NCBI Taxonomy" id="160689"/>
    <lineage>
        <taxon>Bacteria</taxon>
        <taxon>Bacillati</taxon>
        <taxon>Actinomycetota</taxon>
        <taxon>Actinomycetes</taxon>
        <taxon>Streptosporangiales</taxon>
        <taxon>Streptosporangiaceae</taxon>
        <taxon>Nonomuraea</taxon>
    </lineage>
</organism>
<dbReference type="InterPro" id="IPR001579">
    <property type="entry name" value="Glyco_hydro_18_chit_AS"/>
</dbReference>
<accession>A0ABT1JYU7</accession>
<evidence type="ECO:0000313" key="8">
    <source>
        <dbReference type="EMBL" id="MCP2346886.1"/>
    </source>
</evidence>
<feature type="compositionally biased region" description="Basic and acidic residues" evidence="5">
    <location>
        <begin position="242"/>
        <end position="264"/>
    </location>
</feature>
<dbReference type="PROSITE" id="PS01095">
    <property type="entry name" value="GH18_1"/>
    <property type="match status" value="1"/>
</dbReference>
<dbReference type="EMBL" id="JAMZEC010000001">
    <property type="protein sequence ID" value="MCP2346886.1"/>
    <property type="molecule type" value="Genomic_DNA"/>
</dbReference>
<evidence type="ECO:0000256" key="3">
    <source>
        <dbReference type="ARBA" id="ARBA00022989"/>
    </source>
</evidence>
<keyword evidence="4 6" id="KW-0472">Membrane</keyword>